<feature type="compositionally biased region" description="Basic and acidic residues" evidence="4">
    <location>
        <begin position="746"/>
        <end position="757"/>
    </location>
</feature>
<comment type="similarity">
    <text evidence="1 3">Belongs to the EXO70 family.</text>
</comment>
<feature type="domain" description="Exocyst complex subunit Exo70 C-terminal" evidence="5">
    <location>
        <begin position="332"/>
        <end position="694"/>
    </location>
</feature>
<keyword evidence="7" id="KW-1185">Reference proteome</keyword>
<dbReference type="Pfam" id="PF03081">
    <property type="entry name" value="Exo70_C"/>
    <property type="match status" value="1"/>
</dbReference>
<dbReference type="GO" id="GO:0000145">
    <property type="term" value="C:exocyst"/>
    <property type="evidence" value="ECO:0007669"/>
    <property type="project" value="InterPro"/>
</dbReference>
<evidence type="ECO:0000259" key="5">
    <source>
        <dbReference type="Pfam" id="PF03081"/>
    </source>
</evidence>
<feature type="region of interest" description="Disordered" evidence="4">
    <location>
        <begin position="82"/>
        <end position="102"/>
    </location>
</feature>
<dbReference type="InterPro" id="IPR004140">
    <property type="entry name" value="Exo70"/>
</dbReference>
<dbReference type="OrthoDB" id="1922221at2759"/>
<reference evidence="6" key="1">
    <citation type="submission" date="2020-07" db="EMBL/GenBank/DDBJ databases">
        <title>Genome sequence and genetic diversity analysis of an under-domesticated orphan crop, white fonio (Digitaria exilis).</title>
        <authorList>
            <person name="Bennetzen J.L."/>
            <person name="Chen S."/>
            <person name="Ma X."/>
            <person name="Wang X."/>
            <person name="Yssel A.E.J."/>
            <person name="Chaluvadi S.R."/>
            <person name="Johnson M."/>
            <person name="Gangashetty P."/>
            <person name="Hamidou F."/>
            <person name="Sanogo M.D."/>
            <person name="Zwaenepoel A."/>
            <person name="Wallace J."/>
            <person name="Van De Peer Y."/>
            <person name="Van Deynze A."/>
        </authorList>
    </citation>
    <scope>NUCLEOTIDE SEQUENCE</scope>
    <source>
        <tissue evidence="6">Leaves</tissue>
    </source>
</reference>
<dbReference type="GO" id="GO:0005546">
    <property type="term" value="F:phosphatidylinositol-4,5-bisphosphate binding"/>
    <property type="evidence" value="ECO:0007669"/>
    <property type="project" value="InterPro"/>
</dbReference>
<evidence type="ECO:0000256" key="3">
    <source>
        <dbReference type="RuleBase" id="RU365026"/>
    </source>
</evidence>
<dbReference type="PANTHER" id="PTHR12542">
    <property type="entry name" value="EXOCYST COMPLEX PROTEIN EXO70"/>
    <property type="match status" value="1"/>
</dbReference>
<accession>A0A835AQ58</accession>
<evidence type="ECO:0000256" key="4">
    <source>
        <dbReference type="SAM" id="MobiDB-lite"/>
    </source>
</evidence>
<dbReference type="EMBL" id="JACEFO010002347">
    <property type="protein sequence ID" value="KAF8664803.1"/>
    <property type="molecule type" value="Genomic_DNA"/>
</dbReference>
<organism evidence="6 7">
    <name type="scientific">Digitaria exilis</name>
    <dbReference type="NCBI Taxonomy" id="1010633"/>
    <lineage>
        <taxon>Eukaryota</taxon>
        <taxon>Viridiplantae</taxon>
        <taxon>Streptophyta</taxon>
        <taxon>Embryophyta</taxon>
        <taxon>Tracheophyta</taxon>
        <taxon>Spermatophyta</taxon>
        <taxon>Magnoliopsida</taxon>
        <taxon>Liliopsida</taxon>
        <taxon>Poales</taxon>
        <taxon>Poaceae</taxon>
        <taxon>PACMAD clade</taxon>
        <taxon>Panicoideae</taxon>
        <taxon>Panicodae</taxon>
        <taxon>Paniceae</taxon>
        <taxon>Anthephorinae</taxon>
        <taxon>Digitaria</taxon>
    </lineage>
</organism>
<comment type="caution">
    <text evidence="6">The sequence shown here is derived from an EMBL/GenBank/DDBJ whole genome shotgun (WGS) entry which is preliminary data.</text>
</comment>
<evidence type="ECO:0000256" key="1">
    <source>
        <dbReference type="ARBA" id="ARBA00006756"/>
    </source>
</evidence>
<name>A0A835AQ58_9POAL</name>
<dbReference type="InterPro" id="IPR016159">
    <property type="entry name" value="Cullin_repeat-like_dom_sf"/>
</dbReference>
<proteinExistence type="inferred from homology"/>
<dbReference type="GO" id="GO:0006887">
    <property type="term" value="P:exocytosis"/>
    <property type="evidence" value="ECO:0007669"/>
    <property type="project" value="UniProtKB-KW"/>
</dbReference>
<evidence type="ECO:0000313" key="6">
    <source>
        <dbReference type="EMBL" id="KAF8664803.1"/>
    </source>
</evidence>
<dbReference type="GO" id="GO:0015031">
    <property type="term" value="P:protein transport"/>
    <property type="evidence" value="ECO:0007669"/>
    <property type="project" value="UniProtKB-KW"/>
</dbReference>
<dbReference type="Gene3D" id="1.20.1280.170">
    <property type="entry name" value="Exocyst complex component Exo70"/>
    <property type="match status" value="1"/>
</dbReference>
<dbReference type="PANTHER" id="PTHR12542:SF127">
    <property type="entry name" value="EXOCYST COMPLEX COMPONENT EXO70C1"/>
    <property type="match status" value="1"/>
</dbReference>
<evidence type="ECO:0000313" key="7">
    <source>
        <dbReference type="Proteomes" id="UP000636709"/>
    </source>
</evidence>
<gene>
    <name evidence="6" type="ORF">HU200_054528</name>
</gene>
<feature type="compositionally biased region" description="Polar residues" evidence="4">
    <location>
        <begin position="1"/>
        <end position="19"/>
    </location>
</feature>
<keyword evidence="3" id="KW-0653">Protein transport</keyword>
<evidence type="ECO:0000256" key="2">
    <source>
        <dbReference type="ARBA" id="ARBA00022448"/>
    </source>
</evidence>
<feature type="region of interest" description="Disordered" evidence="4">
    <location>
        <begin position="702"/>
        <end position="765"/>
    </location>
</feature>
<sequence>MSPSTSGDLSSPCNTSSSIPHPPLNCVGRPPRQAAIMDRIPVAPLKSSSFSAATNREEKLARNLSLGPIKLNEHIKEARVEKLAADDAAGETPAVPEEASEPDFATLSAEIDASLAAHRDGEPLPAVSEVTLDRFATAVEQEIAPSDGSDDKWVPEAPGETPPLLAAIKRIAALASALTSPDSGKYTIGVHRVTGVLHRVMTFVEDEFHSLLEDPRVAKTAVVSVSGETPVKSMKRPPSFNHSSAAAEPDRCVVVTSSDGTGEPFPPETVEKLRAMAEAMLAAGYETECREVFAVARRNALDASLQSMGYERSSIDDVVKMPGEALESEIATWIKAFRHAVEVDLPAERDLSRRVFSSVSGDHLGRAIFADLAHSSMLHMLNFTEAVVLTKRAAEKLFKVLDMYESIRDVTPVINSFAAGDDEDDAMLADVKHELASVRSRLGELAAATFCDLESSIRADAGKQPVPGGAVHPLTRYLMNYLKYACEYKKTLEQVFMEYRRPDDDAGEHGGGCPFAAQLMEVMELLHRNLEAKSRLYKDPSLSSIFLMNNGRYMLQKIRGSPEINAVVGEAWSRKRSTDLRQYHKNYQRETWSRVLNLLRDDGVITVKGHVQKQVLKDRFKQFNAAMDEIQRTQGSWVVSDEQLQSELRVSIAAVIVPAYRSFLGRFSQHFSAGRQTEKYIKLSGEDLEAIIEELFDGNAVSMPRRRTPGRPEARGFGPTQAQPSTKAFVPMPSRPVRSAVPGPQPRHDVLAHHSTDGRQPGWPT</sequence>
<feature type="region of interest" description="Disordered" evidence="4">
    <location>
        <begin position="1"/>
        <end position="30"/>
    </location>
</feature>
<dbReference type="AlphaFoldDB" id="A0A835AQ58"/>
<keyword evidence="2 3" id="KW-0813">Transport</keyword>
<dbReference type="InterPro" id="IPR046364">
    <property type="entry name" value="Exo70_C"/>
</dbReference>
<protein>
    <recommendedName>
        <fullName evidence="3">Exocyst subunit Exo70 family protein</fullName>
    </recommendedName>
</protein>
<dbReference type="Proteomes" id="UP000636709">
    <property type="component" value="Unassembled WGS sequence"/>
</dbReference>
<dbReference type="SUPFAM" id="SSF74788">
    <property type="entry name" value="Cullin repeat-like"/>
    <property type="match status" value="1"/>
</dbReference>
<comment type="function">
    <text evidence="3">Component of the exocyst complex.</text>
</comment>
<keyword evidence="3" id="KW-0268">Exocytosis</keyword>